<name>A0ABU3CAB6_9FLAO</name>
<dbReference type="RefSeq" id="WP_311534820.1">
    <property type="nucleotide sequence ID" value="NZ_JAVRHQ010000011.1"/>
</dbReference>
<keyword evidence="1" id="KW-0472">Membrane</keyword>
<accession>A0ABU3CAB6</accession>
<feature type="transmembrane region" description="Helical" evidence="1">
    <location>
        <begin position="66"/>
        <end position="86"/>
    </location>
</feature>
<dbReference type="Proteomes" id="UP001262889">
    <property type="component" value="Unassembled WGS sequence"/>
</dbReference>
<keyword evidence="3" id="KW-1185">Reference proteome</keyword>
<dbReference type="Pfam" id="PF10990">
    <property type="entry name" value="DUF2809"/>
    <property type="match status" value="1"/>
</dbReference>
<sequence length="130" mass="14664">MNINRSAKNAYFISFLILLLIEISIATWIKDDFIRPYLGDFLVVILIYCFLMTVSNLSVHKALIAVLLFSFAVEFFQLINIVKVLQYQPPKVVMIVLGSSFSVLDLLAYTLGILFTAGIEIYRSSATSKT</sequence>
<dbReference type="InterPro" id="IPR021257">
    <property type="entry name" value="DUF2809"/>
</dbReference>
<gene>
    <name evidence="2" type="ORF">RM553_10200</name>
</gene>
<dbReference type="EMBL" id="JAVRHQ010000011">
    <property type="protein sequence ID" value="MDT0643198.1"/>
    <property type="molecule type" value="Genomic_DNA"/>
</dbReference>
<protein>
    <submittedName>
        <fullName evidence="2">DUF2809 domain-containing protein</fullName>
    </submittedName>
</protein>
<feature type="transmembrane region" description="Helical" evidence="1">
    <location>
        <begin position="12"/>
        <end position="29"/>
    </location>
</feature>
<comment type="caution">
    <text evidence="2">The sequence shown here is derived from an EMBL/GenBank/DDBJ whole genome shotgun (WGS) entry which is preliminary data.</text>
</comment>
<feature type="transmembrane region" description="Helical" evidence="1">
    <location>
        <begin position="41"/>
        <end position="59"/>
    </location>
</feature>
<organism evidence="2 3">
    <name type="scientific">Autumnicola tepida</name>
    <dbReference type="NCBI Taxonomy" id="3075595"/>
    <lineage>
        <taxon>Bacteria</taxon>
        <taxon>Pseudomonadati</taxon>
        <taxon>Bacteroidota</taxon>
        <taxon>Flavobacteriia</taxon>
        <taxon>Flavobacteriales</taxon>
        <taxon>Flavobacteriaceae</taxon>
        <taxon>Autumnicola</taxon>
    </lineage>
</organism>
<keyword evidence="1" id="KW-1133">Transmembrane helix</keyword>
<keyword evidence="1" id="KW-0812">Transmembrane</keyword>
<reference evidence="2 3" key="1">
    <citation type="submission" date="2023-09" db="EMBL/GenBank/DDBJ databases">
        <authorList>
            <person name="Rey-Velasco X."/>
        </authorList>
    </citation>
    <scope>NUCLEOTIDE SEQUENCE [LARGE SCALE GENOMIC DNA]</scope>
    <source>
        <strain evidence="2 3">F363</strain>
    </source>
</reference>
<evidence type="ECO:0000313" key="2">
    <source>
        <dbReference type="EMBL" id="MDT0643198.1"/>
    </source>
</evidence>
<evidence type="ECO:0000313" key="3">
    <source>
        <dbReference type="Proteomes" id="UP001262889"/>
    </source>
</evidence>
<evidence type="ECO:0000256" key="1">
    <source>
        <dbReference type="SAM" id="Phobius"/>
    </source>
</evidence>
<feature type="transmembrane region" description="Helical" evidence="1">
    <location>
        <begin position="92"/>
        <end position="119"/>
    </location>
</feature>
<proteinExistence type="predicted"/>